<dbReference type="Proteomes" id="UP000015524">
    <property type="component" value="Unassembled WGS sequence"/>
</dbReference>
<sequence>MEMNMTPQFAKTLGSIAYANGLPCAPAASPEFMAAINPAIGSNIDAMKAWLSGWVEASLAA</sequence>
<accession>T0G890</accession>
<gene>
    <name evidence="1" type="ORF">L485_22350</name>
</gene>
<dbReference type="AlphaFoldDB" id="T0G890"/>
<keyword evidence="2" id="KW-1185">Reference proteome</keyword>
<reference evidence="1 2" key="1">
    <citation type="journal article" date="2013" name="Genome Announc.">
        <title>Draft Genome Sequence of a Hexachlorocyclohexane-Degrading Bacterium, Sphingobium baderi Strain LL03T.</title>
        <authorList>
            <person name="Kaur J."/>
            <person name="Verma H."/>
            <person name="Tripathi C."/>
            <person name="Khurana J.P."/>
            <person name="Lal R."/>
        </authorList>
    </citation>
    <scope>NUCLEOTIDE SEQUENCE [LARGE SCALE GENOMIC DNA]</scope>
    <source>
        <strain evidence="1 2">LL03</strain>
    </source>
</reference>
<dbReference type="EMBL" id="ATIB01000088">
    <property type="protein sequence ID" value="EQA96826.1"/>
    <property type="molecule type" value="Genomic_DNA"/>
</dbReference>
<protein>
    <submittedName>
        <fullName evidence="1">Uncharacterized protein</fullName>
    </submittedName>
</protein>
<comment type="caution">
    <text evidence="1">The sequence shown here is derived from an EMBL/GenBank/DDBJ whole genome shotgun (WGS) entry which is preliminary data.</text>
</comment>
<proteinExistence type="predicted"/>
<name>T0G890_9SPHN</name>
<evidence type="ECO:0000313" key="1">
    <source>
        <dbReference type="EMBL" id="EQA96826.1"/>
    </source>
</evidence>
<evidence type="ECO:0000313" key="2">
    <source>
        <dbReference type="Proteomes" id="UP000015524"/>
    </source>
</evidence>
<organism evidence="1 2">
    <name type="scientific">Sphingobium baderi LL03</name>
    <dbReference type="NCBI Taxonomy" id="1114964"/>
    <lineage>
        <taxon>Bacteria</taxon>
        <taxon>Pseudomonadati</taxon>
        <taxon>Pseudomonadota</taxon>
        <taxon>Alphaproteobacteria</taxon>
        <taxon>Sphingomonadales</taxon>
        <taxon>Sphingomonadaceae</taxon>
        <taxon>Sphingobium</taxon>
    </lineage>
</organism>